<dbReference type="GO" id="GO:0046872">
    <property type="term" value="F:metal ion binding"/>
    <property type="evidence" value="ECO:0007669"/>
    <property type="project" value="UniProtKB-KW"/>
</dbReference>
<dbReference type="Gene3D" id="3.60.15.10">
    <property type="entry name" value="Ribonuclease Z/Hydroxyacylglutathione hydrolase-like"/>
    <property type="match status" value="1"/>
</dbReference>
<dbReference type="GO" id="GO:0016787">
    <property type="term" value="F:hydrolase activity"/>
    <property type="evidence" value="ECO:0007669"/>
    <property type="project" value="UniProtKB-KW"/>
</dbReference>
<dbReference type="Pfam" id="PF00753">
    <property type="entry name" value="Lactamase_B"/>
    <property type="match status" value="1"/>
</dbReference>
<comment type="similarity">
    <text evidence="2">Belongs to the metallo-beta-lactamase superfamily.</text>
</comment>
<organism evidence="7">
    <name type="scientific">Actinomyces succiniciruminis</name>
    <dbReference type="NCBI Taxonomy" id="1522002"/>
    <lineage>
        <taxon>Bacteria</taxon>
        <taxon>Bacillati</taxon>
        <taxon>Actinomycetota</taxon>
        <taxon>Actinomycetes</taxon>
        <taxon>Actinomycetales</taxon>
        <taxon>Actinomycetaceae</taxon>
        <taxon>Actinomyces</taxon>
    </lineage>
</organism>
<dbReference type="PANTHER" id="PTHR42978:SF7">
    <property type="entry name" value="METALLO-HYDROLASE RV2300C-RELATED"/>
    <property type="match status" value="1"/>
</dbReference>
<evidence type="ECO:0000256" key="5">
    <source>
        <dbReference type="ARBA" id="ARBA00022833"/>
    </source>
</evidence>
<dbReference type="InterPro" id="IPR001279">
    <property type="entry name" value="Metallo-B-lactamas"/>
</dbReference>
<evidence type="ECO:0000259" key="6">
    <source>
        <dbReference type="SMART" id="SM00849"/>
    </source>
</evidence>
<dbReference type="AlphaFoldDB" id="A0A1L7RPB1"/>
<proteinExistence type="inferred from homology"/>
<name>A0A1L7RPB1_9ACTO</name>
<keyword evidence="5" id="KW-0862">Zinc</keyword>
<dbReference type="CDD" id="cd07729">
    <property type="entry name" value="AHL_lactonase_MBL-fold"/>
    <property type="match status" value="1"/>
</dbReference>
<protein>
    <submittedName>
        <fullName evidence="7">Beta-lactamase domain protein</fullName>
    </submittedName>
</protein>
<keyword evidence="3" id="KW-0479">Metal-binding</keyword>
<dbReference type="InterPro" id="IPR036866">
    <property type="entry name" value="RibonucZ/Hydroxyglut_hydro"/>
</dbReference>
<gene>
    <name evidence="7" type="ORF">AAM4_2218</name>
</gene>
<dbReference type="EMBL" id="LK995530">
    <property type="protein sequence ID" value="CED92050.1"/>
    <property type="molecule type" value="Genomic_DNA"/>
</dbReference>
<dbReference type="SMART" id="SM00849">
    <property type="entry name" value="Lactamase_B"/>
    <property type="match status" value="1"/>
</dbReference>
<evidence type="ECO:0000256" key="1">
    <source>
        <dbReference type="ARBA" id="ARBA00001947"/>
    </source>
</evidence>
<dbReference type="SUPFAM" id="SSF56281">
    <property type="entry name" value="Metallo-hydrolase/oxidoreductase"/>
    <property type="match status" value="1"/>
</dbReference>
<dbReference type="PANTHER" id="PTHR42978">
    <property type="entry name" value="QUORUM-QUENCHING LACTONASE YTNP-RELATED-RELATED"/>
    <property type="match status" value="1"/>
</dbReference>
<sequence>MPEISAATAKLTVLHTGTVIIDEALPYHRDSDRPLDWTHLGRSRRHLIEAPVSCYLLEGPHGLTLIDTGWNARNRTRAGQIANLRTQYPVNKAVLPDGAAVHEQLEERGIRPRDLDLVLLSHLHCDHADGLSHVKEAPRILVSSPEWEAGNTDRLRYLRHEWDGVDVGTFSWNTQVGPFGAGFDVFGDGSLVMVAVPGHARGLCATIVRTGAVAETDRDRWVDGVDAPGVPDPRHFLLLTSDAGYGRPSFEEGLRPGVVVDAAQAKRSLDWVRAAGDDPRCLGLLANHDPEVLPGTRALD</sequence>
<keyword evidence="4" id="KW-0378">Hydrolase</keyword>
<comment type="cofactor">
    <cofactor evidence="1">
        <name>Zn(2+)</name>
        <dbReference type="ChEBI" id="CHEBI:29105"/>
    </cofactor>
</comment>
<evidence type="ECO:0000256" key="4">
    <source>
        <dbReference type="ARBA" id="ARBA00022801"/>
    </source>
</evidence>
<evidence type="ECO:0000256" key="2">
    <source>
        <dbReference type="ARBA" id="ARBA00007749"/>
    </source>
</evidence>
<evidence type="ECO:0000256" key="3">
    <source>
        <dbReference type="ARBA" id="ARBA00022723"/>
    </source>
</evidence>
<accession>A0A1L7RPB1</accession>
<dbReference type="InterPro" id="IPR051013">
    <property type="entry name" value="MBL_superfamily_lactonases"/>
</dbReference>
<reference evidence="7" key="1">
    <citation type="submission" date="2014-07" db="EMBL/GenBank/DDBJ databases">
        <authorList>
            <person name="Zhang J.E."/>
            <person name="Yang H."/>
            <person name="Guo J."/>
            <person name="Deng Z."/>
            <person name="Luo H."/>
            <person name="Luo M."/>
            <person name="Zhao B."/>
        </authorList>
    </citation>
    <scope>NUCLEOTIDE SEQUENCE</scope>
    <source>
        <strain evidence="7">AM4</strain>
    </source>
</reference>
<dbReference type="RefSeq" id="WP_210581266.1">
    <property type="nucleotide sequence ID" value="NZ_LK995530.1"/>
</dbReference>
<feature type="domain" description="Metallo-beta-lactamase" evidence="6">
    <location>
        <begin position="51"/>
        <end position="258"/>
    </location>
</feature>
<evidence type="ECO:0000313" key="7">
    <source>
        <dbReference type="EMBL" id="CED92050.1"/>
    </source>
</evidence>